<dbReference type="InterPro" id="IPR007788">
    <property type="entry name" value="QCT"/>
</dbReference>
<dbReference type="PANTHER" id="PTHR31270">
    <property type="entry name" value="GLUTAMINYL-PEPTIDE CYCLOTRANSFERASE"/>
    <property type="match status" value="1"/>
</dbReference>
<reference evidence="2 3" key="1">
    <citation type="journal article" date="2019" name="Int. J. Syst. Evol. Microbiol.">
        <title>The Global Catalogue of Microorganisms (GCM) 10K type strain sequencing project: providing services to taxonomists for standard genome sequencing and annotation.</title>
        <authorList>
            <consortium name="The Broad Institute Genomics Platform"/>
            <consortium name="The Broad Institute Genome Sequencing Center for Infectious Disease"/>
            <person name="Wu L."/>
            <person name="Ma J."/>
        </authorList>
    </citation>
    <scope>NUCLEOTIDE SEQUENCE [LARGE SCALE GENOMIC DNA]</scope>
    <source>
        <strain evidence="2 3">JCM 15481</strain>
    </source>
</reference>
<gene>
    <name evidence="2" type="ORF">GCM10009802_24910</name>
</gene>
<dbReference type="Proteomes" id="UP001500443">
    <property type="component" value="Unassembled WGS sequence"/>
</dbReference>
<organism evidence="2 3">
    <name type="scientific">Streptomyces synnematoformans</name>
    <dbReference type="NCBI Taxonomy" id="415721"/>
    <lineage>
        <taxon>Bacteria</taxon>
        <taxon>Bacillati</taxon>
        <taxon>Actinomycetota</taxon>
        <taxon>Actinomycetes</taxon>
        <taxon>Kitasatosporales</taxon>
        <taxon>Streptomycetaceae</taxon>
        <taxon>Streptomyces</taxon>
    </lineage>
</organism>
<dbReference type="Pfam" id="PF05096">
    <property type="entry name" value="Glu_cyclase_2"/>
    <property type="match status" value="1"/>
</dbReference>
<keyword evidence="3" id="KW-1185">Reference proteome</keyword>
<protein>
    <submittedName>
        <fullName evidence="2">Glutaminyl-peptide cyclotransferase</fullName>
    </submittedName>
</protein>
<proteinExistence type="predicted"/>
<name>A0ABN2Y5U9_9ACTN</name>
<comment type="caution">
    <text evidence="2">The sequence shown here is derived from an EMBL/GenBank/DDBJ whole genome shotgun (WGS) entry which is preliminary data.</text>
</comment>
<feature type="compositionally biased region" description="Low complexity" evidence="1">
    <location>
        <begin position="27"/>
        <end position="38"/>
    </location>
</feature>
<sequence length="230" mass="24714">MLERLPHDPEAFTQGLELRGDDLYEGTGLSGSSSVRRGPVGGAPTVQRDLPAPLFGEGLTLVGPRLWQLTWQNGIAIERDARTLRELRRVRYAGEGWGLCHDGTAGGAGGRLVMSDGSSRLTFRDPGTFETTGHVDVTRDDIPVDRLNELECTPDGGVYANVYQTDTLVRVDPATGAVTAEIDASGLLGSAERRAGALELNGIAAVPGGDEFLLTGKRWPRMFRVAFVPR</sequence>
<evidence type="ECO:0000256" key="1">
    <source>
        <dbReference type="SAM" id="MobiDB-lite"/>
    </source>
</evidence>
<evidence type="ECO:0000313" key="2">
    <source>
        <dbReference type="EMBL" id="GAA2121540.1"/>
    </source>
</evidence>
<accession>A0ABN2Y5U9</accession>
<dbReference type="EMBL" id="BAAAPF010000060">
    <property type="protein sequence ID" value="GAA2121540.1"/>
    <property type="molecule type" value="Genomic_DNA"/>
</dbReference>
<feature type="region of interest" description="Disordered" evidence="1">
    <location>
        <begin position="27"/>
        <end position="49"/>
    </location>
</feature>
<dbReference type="PANTHER" id="PTHR31270:SF1">
    <property type="entry name" value="GLUTAMINYL-PEPTIDE CYCLOTRANSFERASE"/>
    <property type="match status" value="1"/>
</dbReference>
<dbReference type="SUPFAM" id="SSF63829">
    <property type="entry name" value="Calcium-dependent phosphotriesterase"/>
    <property type="match status" value="1"/>
</dbReference>
<evidence type="ECO:0000313" key="3">
    <source>
        <dbReference type="Proteomes" id="UP001500443"/>
    </source>
</evidence>